<dbReference type="InterPro" id="IPR003591">
    <property type="entry name" value="Leu-rich_rpt_typical-subtyp"/>
</dbReference>
<dbReference type="Pfam" id="PF00168">
    <property type="entry name" value="C2"/>
    <property type="match status" value="1"/>
</dbReference>
<feature type="compositionally biased region" description="Polar residues" evidence="4">
    <location>
        <begin position="102"/>
        <end position="111"/>
    </location>
</feature>
<keyword evidence="1" id="KW-0433">Leucine-rich repeat</keyword>
<feature type="region of interest" description="Disordered" evidence="4">
    <location>
        <begin position="1527"/>
        <end position="1596"/>
    </location>
</feature>
<reference evidence="6" key="1">
    <citation type="submission" date="2022-11" db="EMBL/GenBank/DDBJ databases">
        <authorList>
            <person name="Morgan W.R."/>
            <person name="Tartar A."/>
        </authorList>
    </citation>
    <scope>NUCLEOTIDE SEQUENCE</scope>
    <source>
        <strain evidence="6">ARSEF 373</strain>
    </source>
</reference>
<keyword evidence="2" id="KW-0677">Repeat</keyword>
<dbReference type="PROSITE" id="PS50004">
    <property type="entry name" value="C2"/>
    <property type="match status" value="1"/>
</dbReference>
<dbReference type="SMART" id="SM00369">
    <property type="entry name" value="LRR_TYP"/>
    <property type="match status" value="3"/>
</dbReference>
<dbReference type="CDD" id="cd00030">
    <property type="entry name" value="C2"/>
    <property type="match status" value="1"/>
</dbReference>
<feature type="compositionally biased region" description="Basic and acidic residues" evidence="4">
    <location>
        <begin position="377"/>
        <end position="386"/>
    </location>
</feature>
<feature type="compositionally biased region" description="Low complexity" evidence="4">
    <location>
        <begin position="1542"/>
        <end position="1564"/>
    </location>
</feature>
<evidence type="ECO:0000256" key="1">
    <source>
        <dbReference type="ARBA" id="ARBA00022614"/>
    </source>
</evidence>
<dbReference type="PROSITE" id="PS51450">
    <property type="entry name" value="LRR"/>
    <property type="match status" value="3"/>
</dbReference>
<feature type="compositionally biased region" description="Polar residues" evidence="4">
    <location>
        <begin position="1644"/>
        <end position="1656"/>
    </location>
</feature>
<comment type="caution">
    <text evidence="6">The sequence shown here is derived from an EMBL/GenBank/DDBJ whole genome shotgun (WGS) entry which is preliminary data.</text>
</comment>
<evidence type="ECO:0000313" key="7">
    <source>
        <dbReference type="Proteomes" id="UP001146120"/>
    </source>
</evidence>
<feature type="compositionally biased region" description="Polar residues" evidence="4">
    <location>
        <begin position="417"/>
        <end position="429"/>
    </location>
</feature>
<feature type="compositionally biased region" description="Basic and acidic residues" evidence="4">
    <location>
        <begin position="11"/>
        <end position="22"/>
    </location>
</feature>
<accession>A0AAV2YS33</accession>
<feature type="compositionally biased region" description="Polar residues" evidence="4">
    <location>
        <begin position="1010"/>
        <end position="1034"/>
    </location>
</feature>
<dbReference type="InterPro" id="IPR042655">
    <property type="entry name" value="LRC72"/>
</dbReference>
<organism evidence="6 7">
    <name type="scientific">Lagenidium giganteum</name>
    <dbReference type="NCBI Taxonomy" id="4803"/>
    <lineage>
        <taxon>Eukaryota</taxon>
        <taxon>Sar</taxon>
        <taxon>Stramenopiles</taxon>
        <taxon>Oomycota</taxon>
        <taxon>Peronosporomycetes</taxon>
        <taxon>Pythiales</taxon>
        <taxon>Pythiaceae</taxon>
    </lineage>
</organism>
<feature type="compositionally biased region" description="Basic and acidic residues" evidence="4">
    <location>
        <begin position="1043"/>
        <end position="1054"/>
    </location>
</feature>
<feature type="region of interest" description="Disordered" evidence="4">
    <location>
        <begin position="1205"/>
        <end position="1226"/>
    </location>
</feature>
<feature type="coiled-coil region" evidence="3">
    <location>
        <begin position="778"/>
        <end position="805"/>
    </location>
</feature>
<evidence type="ECO:0000256" key="3">
    <source>
        <dbReference type="SAM" id="Coils"/>
    </source>
</evidence>
<feature type="region of interest" description="Disordered" evidence="4">
    <location>
        <begin position="92"/>
        <end position="116"/>
    </location>
</feature>
<dbReference type="SUPFAM" id="SSF49562">
    <property type="entry name" value="C2 domain (Calcium/lipid-binding domain, CaLB)"/>
    <property type="match status" value="1"/>
</dbReference>
<sequence>MDEVDCDPAPLEEHDDARPVHDTDEDDDDDLRPAKVEPATASGIVKPRAVSLGSVTSAKKPVGDAAVLNDAEDAVRPAELPTRLHRSQTVAATAGLAPSRLPRSNSSAQVDQRSDRELLQHASGGRPLAELESIDFGDAARKLRKSFKSLRSLAECTALKHLHAANNSVATMDGLDALVSLETLCLSRNHLKRIDAPIASLTCLRVLDLAGNAITHVPKVITSLKALEVLNLSGNNLGVLKEIDALSKLSNLHDCNFSANPFSKLPTYRDYVLSKLPSIDRLDDAQVTAIMRDKSRRRFNDALFSKDATLRENSLQHENEQNKLRELQSTLEAENMRLRGELNVKSKLLHNKSKEWSTATEQLLQLQQELAMLNLDRRPNSPKRSESQLGSPVASMSDRTRASSTSEMLDMSLASPRRSSLTTGSFGHTSDSEDSDSHSSRLRPDRLKRVSSRSSLGVQAAPSSPLPPTNQFASPRREQSERPADFRVHLQAAIAQVALASELEGERLVNRYGQASPVTKKYADSACSPLQILRRASAATDKVVKTITTETNTGTDACASPRMSNRSKSFDNIRKAFAQLANPTGEDVIADEDLVPHENVHQRPSMLKTIEDDAACPAYEDAEELANLSRLRDSTQSPGRQLVSPSPSPRLRSVNWFQKSTINGGLQLNGSSEDASLQASIPLHPTEKDAMVRHIQALQGRKQFLLAEIAREEKLLHVMRQESAEWLDQIDRLSANIQACITDQPRPAGSPIHGADSGTTSPRGPNHLRPEDNYQPRLEMLRNKLRFAENKEAEIEMTIVRLTKRVLQQDMQSGSMTTSNAHRSLGAERSSNSMFDKEIFALTHKLQLVIVQKEEINLEMSRLMTQMKGNPNARAAAEKADREGRHPRVIEERGATTMQALEQRDEEDQALIISRAALEELTKRYREVDDRIEVKEALIGELVRELKSIEQELAEMSQLSPRGRQRSRAGWSISPQSLSSQLMKRIDEGDEGPVNTSQAATALVAMKQSYPSDDTSSMDCNASVTNEVPSGTEQTNKKVGGVSDEKNDKLKTLHDPSNLQSLEIKFKELLTAEMLEEIKKDIFEKLSQQLVPGTTDSKSANSDKETAKSEFHEAIAAALETQMRMAMERFQKQKNDEENHEKEESTTSNQTPSPIKRSMSPRKQRGPPAPDLTSVMTKEDEVGWDQLDDFEPVDARYSMKYRFSRDRVNSASSPNDPRSSSSRQAGVQRILKACERLDIAETECRVDPVSSIEVDLTGKKRSTLKILLMGARDLPTSHLRTKNLDPYVTFEVVYPDYVVPPQSQTTTTPSTMSRHIHSTLAFGPSNSNSSSDSRLLRSRTKKKTMYPVWDEEFEYAPILSLKGYLSVRVLNDRKLTREQVIGETRIPLRTLLHQKKTVEWFSLRVVSQPSAKSLSLSRANNAALRTCGGAIRLQLQLTFSRVERLKRTVDELVTKYFHEHNQLPPFIERVGQLEKRQGSRDDDMEPLFALREEIEAQENKSRKVPPPIITSFPIDELENSLHRYESWRHEPGLGGNSDQAMASPQRQVAPASPARAAYSSVSARSQHHAHSVSATTHVQRTKRSTSPTADESRRSYPLATEFLGQPSQPRVSTAASAITTSKKRAASPIHSRSMARPPVRKATAIQSKVPSGTSVMPLSAKPKPTRPNPRLSYAALAPTRHGSAFDDPECFDDYSPYHPDFQFNGDIISVGSSNNQYGGRRNTKYGLSTWDSPRGVDDRKTDLRIFKSPGFGRREPTQGFPERYIGLDNQTSERLKRMFGRMDSNGS</sequence>
<feature type="compositionally biased region" description="Basic and acidic residues" evidence="4">
    <location>
        <begin position="1131"/>
        <end position="1145"/>
    </location>
</feature>
<feature type="region of interest" description="Disordered" evidence="4">
    <location>
        <begin position="1131"/>
        <end position="1180"/>
    </location>
</feature>
<keyword evidence="7" id="KW-1185">Reference proteome</keyword>
<dbReference type="InterPro" id="IPR032675">
    <property type="entry name" value="LRR_dom_sf"/>
</dbReference>
<feature type="compositionally biased region" description="Low complexity" evidence="4">
    <location>
        <begin position="1209"/>
        <end position="1223"/>
    </location>
</feature>
<evidence type="ECO:0000313" key="6">
    <source>
        <dbReference type="EMBL" id="DAZ97487.1"/>
    </source>
</evidence>
<dbReference type="Gene3D" id="2.60.40.150">
    <property type="entry name" value="C2 domain"/>
    <property type="match status" value="1"/>
</dbReference>
<evidence type="ECO:0000256" key="4">
    <source>
        <dbReference type="SAM" id="MobiDB-lite"/>
    </source>
</evidence>
<reference evidence="6" key="2">
    <citation type="journal article" date="2023" name="Microbiol Resour">
        <title>Decontamination and Annotation of the Draft Genome Sequence of the Oomycete Lagenidium giganteum ARSEF 373.</title>
        <authorList>
            <person name="Morgan W.R."/>
            <person name="Tartar A."/>
        </authorList>
    </citation>
    <scope>NUCLEOTIDE SEQUENCE</scope>
    <source>
        <strain evidence="6">ARSEF 373</strain>
    </source>
</reference>
<feature type="region of interest" description="Disordered" evidence="4">
    <location>
        <begin position="957"/>
        <end position="977"/>
    </location>
</feature>
<feature type="coiled-coil region" evidence="3">
    <location>
        <begin position="310"/>
        <end position="337"/>
    </location>
</feature>
<dbReference type="SUPFAM" id="SSF52075">
    <property type="entry name" value="Outer arm dynein light chain 1"/>
    <property type="match status" value="1"/>
</dbReference>
<feature type="region of interest" description="Disordered" evidence="4">
    <location>
        <begin position="377"/>
        <end position="483"/>
    </location>
</feature>
<dbReference type="PANTHER" id="PTHR46759:SF1">
    <property type="entry name" value="LEUCINE-RICH REPEAT-CONTAINING PROTEIN 72"/>
    <property type="match status" value="1"/>
</dbReference>
<feature type="compositionally biased region" description="Basic and acidic residues" evidence="4">
    <location>
        <begin position="435"/>
        <end position="448"/>
    </location>
</feature>
<dbReference type="Gene3D" id="3.80.10.10">
    <property type="entry name" value="Ribonuclease Inhibitor"/>
    <property type="match status" value="1"/>
</dbReference>
<dbReference type="InterPro" id="IPR000008">
    <property type="entry name" value="C2_dom"/>
</dbReference>
<feature type="region of interest" description="Disordered" evidence="4">
    <location>
        <begin position="1"/>
        <end position="48"/>
    </location>
</feature>
<keyword evidence="3" id="KW-0175">Coiled coil</keyword>
<feature type="domain" description="C2" evidence="5">
    <location>
        <begin position="1244"/>
        <end position="1401"/>
    </location>
</feature>
<evidence type="ECO:0000256" key="2">
    <source>
        <dbReference type="ARBA" id="ARBA00022737"/>
    </source>
</evidence>
<dbReference type="InterPro" id="IPR035892">
    <property type="entry name" value="C2_domain_sf"/>
</dbReference>
<feature type="compositionally biased region" description="Polar residues" evidence="4">
    <location>
        <begin position="1572"/>
        <end position="1589"/>
    </location>
</feature>
<dbReference type="Pfam" id="PF14580">
    <property type="entry name" value="LRR_9"/>
    <property type="match status" value="1"/>
</dbReference>
<feature type="region of interest" description="Disordered" evidence="4">
    <location>
        <begin position="1619"/>
        <end position="1669"/>
    </location>
</feature>
<feature type="region of interest" description="Disordered" evidence="4">
    <location>
        <begin position="1010"/>
        <end position="1054"/>
    </location>
</feature>
<proteinExistence type="predicted"/>
<feature type="region of interest" description="Disordered" evidence="4">
    <location>
        <begin position="742"/>
        <end position="774"/>
    </location>
</feature>
<dbReference type="SMART" id="SM00239">
    <property type="entry name" value="C2"/>
    <property type="match status" value="1"/>
</dbReference>
<name>A0AAV2YS33_9STRA</name>
<dbReference type="InterPro" id="IPR001611">
    <property type="entry name" value="Leu-rich_rpt"/>
</dbReference>
<gene>
    <name evidence="6" type="ORF">N0F65_009970</name>
</gene>
<dbReference type="Proteomes" id="UP001146120">
    <property type="component" value="Unassembled WGS sequence"/>
</dbReference>
<dbReference type="PANTHER" id="PTHR46759">
    <property type="entry name" value="LEUCINE-RICH REPEAT-CONTAINING PROTEIN 72"/>
    <property type="match status" value="1"/>
</dbReference>
<protein>
    <recommendedName>
        <fullName evidence="5">C2 domain-containing protein</fullName>
    </recommendedName>
</protein>
<feature type="coiled-coil region" evidence="3">
    <location>
        <begin position="695"/>
        <end position="722"/>
    </location>
</feature>
<dbReference type="EMBL" id="DAKRPA010000134">
    <property type="protein sequence ID" value="DAZ97487.1"/>
    <property type="molecule type" value="Genomic_DNA"/>
</dbReference>
<evidence type="ECO:0000259" key="5">
    <source>
        <dbReference type="PROSITE" id="PS50004"/>
    </source>
</evidence>